<dbReference type="OrthoDB" id="9811174at2"/>
<feature type="domain" description="HTH merR-type" evidence="6">
    <location>
        <begin position="8"/>
        <end position="73"/>
    </location>
</feature>
<dbReference type="Gene3D" id="1.10.1660.10">
    <property type="match status" value="1"/>
</dbReference>
<organism evidence="7 8">
    <name type="scientific">Anaerostipes rhamnosivorans</name>
    <dbReference type="NCBI Taxonomy" id="1229621"/>
    <lineage>
        <taxon>Bacteria</taxon>
        <taxon>Bacillati</taxon>
        <taxon>Bacillota</taxon>
        <taxon>Clostridia</taxon>
        <taxon>Lachnospirales</taxon>
        <taxon>Lachnospiraceae</taxon>
        <taxon>Anaerostipes</taxon>
    </lineage>
</organism>
<evidence type="ECO:0000256" key="3">
    <source>
        <dbReference type="ARBA" id="ARBA00023125"/>
    </source>
</evidence>
<gene>
    <name evidence="7" type="ORF">AR1Y2_0299</name>
</gene>
<dbReference type="Pfam" id="PF13411">
    <property type="entry name" value="MerR_1"/>
    <property type="match status" value="1"/>
</dbReference>
<dbReference type="InterPro" id="IPR009061">
    <property type="entry name" value="DNA-bd_dom_put_sf"/>
</dbReference>
<dbReference type="KEGG" id="arf:AR1Y2_0299"/>
<protein>
    <recommendedName>
        <fullName evidence="6">HTH merR-type domain-containing protein</fullName>
    </recommendedName>
</protein>
<evidence type="ECO:0000256" key="1">
    <source>
        <dbReference type="ARBA" id="ARBA00022491"/>
    </source>
</evidence>
<dbReference type="GO" id="GO:0003700">
    <property type="term" value="F:DNA-binding transcription factor activity"/>
    <property type="evidence" value="ECO:0007669"/>
    <property type="project" value="InterPro"/>
</dbReference>
<evidence type="ECO:0000259" key="6">
    <source>
        <dbReference type="PROSITE" id="PS50937"/>
    </source>
</evidence>
<reference evidence="7 8" key="1">
    <citation type="submission" date="2019-05" db="EMBL/GenBank/DDBJ databases">
        <title>Complete genome sequencing of Anaerostipes rhamnosivorans.</title>
        <authorList>
            <person name="Bui T.P.N."/>
            <person name="de Vos W.M."/>
        </authorList>
    </citation>
    <scope>NUCLEOTIDE SEQUENCE [LARGE SCALE GENOMIC DNA]</scope>
    <source>
        <strain evidence="7 8">1y2</strain>
    </source>
</reference>
<dbReference type="Proteomes" id="UP000298653">
    <property type="component" value="Chromosome"/>
</dbReference>
<keyword evidence="3" id="KW-0238">DNA-binding</keyword>
<dbReference type="GO" id="GO:0003677">
    <property type="term" value="F:DNA binding"/>
    <property type="evidence" value="ECO:0007669"/>
    <property type="project" value="UniProtKB-KW"/>
</dbReference>
<evidence type="ECO:0000313" key="7">
    <source>
        <dbReference type="EMBL" id="QCP33753.1"/>
    </source>
</evidence>
<evidence type="ECO:0000256" key="2">
    <source>
        <dbReference type="ARBA" id="ARBA00023015"/>
    </source>
</evidence>
<evidence type="ECO:0000256" key="4">
    <source>
        <dbReference type="ARBA" id="ARBA00023163"/>
    </source>
</evidence>
<keyword evidence="5" id="KW-0175">Coiled coil</keyword>
<dbReference type="AlphaFoldDB" id="A0A4P8IDD3"/>
<dbReference type="SUPFAM" id="SSF46955">
    <property type="entry name" value="Putative DNA-binding domain"/>
    <property type="match status" value="1"/>
</dbReference>
<keyword evidence="2" id="KW-0805">Transcription regulation</keyword>
<dbReference type="PANTHER" id="PTHR30204:SF69">
    <property type="entry name" value="MERR-FAMILY TRANSCRIPTIONAL REGULATOR"/>
    <property type="match status" value="1"/>
</dbReference>
<sequence>MKEKRRMISEAAKELGLETYTLRAWEEELKLNIPRNDKGYRYYGEKELHTFMKIRDMRDEGMSMDEIKEALPKNVIPFPAGGSSVGPQDKMEQFQSVMVKIMGRALNEQKNQLSRDIGDQVSRQVAKEMDYQFRQKEESEEKRFQKIDELIRLQQQSREEIAATKERGFFFKKKKRNRE</sequence>
<proteinExistence type="predicted"/>
<feature type="coiled-coil region" evidence="5">
    <location>
        <begin position="136"/>
        <end position="167"/>
    </location>
</feature>
<keyword evidence="4" id="KW-0804">Transcription</keyword>
<dbReference type="PANTHER" id="PTHR30204">
    <property type="entry name" value="REDOX-CYCLING DRUG-SENSING TRANSCRIPTIONAL ACTIVATOR SOXR"/>
    <property type="match status" value="1"/>
</dbReference>
<evidence type="ECO:0000256" key="5">
    <source>
        <dbReference type="SAM" id="Coils"/>
    </source>
</evidence>
<dbReference type="RefSeq" id="WP_137327385.1">
    <property type="nucleotide sequence ID" value="NZ_CP040058.1"/>
</dbReference>
<name>A0A4P8IDD3_9FIRM</name>
<dbReference type="InterPro" id="IPR047057">
    <property type="entry name" value="MerR_fam"/>
</dbReference>
<dbReference type="PROSITE" id="PS50937">
    <property type="entry name" value="HTH_MERR_2"/>
    <property type="match status" value="1"/>
</dbReference>
<accession>A0A4P8IDD3</accession>
<evidence type="ECO:0000313" key="8">
    <source>
        <dbReference type="Proteomes" id="UP000298653"/>
    </source>
</evidence>
<dbReference type="InterPro" id="IPR000551">
    <property type="entry name" value="MerR-type_HTH_dom"/>
</dbReference>
<dbReference type="SMART" id="SM00422">
    <property type="entry name" value="HTH_MERR"/>
    <property type="match status" value="1"/>
</dbReference>
<dbReference type="EMBL" id="CP040058">
    <property type="protein sequence ID" value="QCP33753.1"/>
    <property type="molecule type" value="Genomic_DNA"/>
</dbReference>
<keyword evidence="1" id="KW-0678">Repressor</keyword>
<keyword evidence="8" id="KW-1185">Reference proteome</keyword>